<dbReference type="AlphaFoldDB" id="W0JPV8"/>
<evidence type="ECO:0000313" key="2">
    <source>
        <dbReference type="EMBL" id="AHG00761.1"/>
    </source>
</evidence>
<feature type="region of interest" description="Disordered" evidence="1">
    <location>
        <begin position="1"/>
        <end position="30"/>
    </location>
</feature>
<feature type="compositionally biased region" description="Basic residues" evidence="1">
    <location>
        <begin position="1"/>
        <end position="11"/>
    </location>
</feature>
<protein>
    <submittedName>
        <fullName evidence="2">Uncharacterized protein</fullName>
    </submittedName>
</protein>
<dbReference type="Proteomes" id="UP000019024">
    <property type="component" value="Chromosome"/>
</dbReference>
<dbReference type="EMBL" id="CP007055">
    <property type="protein sequence ID" value="AHG00761.1"/>
    <property type="molecule type" value="Genomic_DNA"/>
</dbReference>
<name>W0JPV8_9EURY</name>
<gene>
    <name evidence="2" type="ORF">HALLA_06285</name>
</gene>
<sequence>MSTKQSYHRIRTCSTSSNGPLSADSRVVVR</sequence>
<accession>W0JPV8</accession>
<reference evidence="2 3" key="1">
    <citation type="submission" date="2014-01" db="EMBL/GenBank/DDBJ databases">
        <authorList>
            <consortium name="DOE Joint Genome Institute"/>
            <person name="Anderson I."/>
            <person name="Huntemann M."/>
            <person name="Han J."/>
            <person name="Chen A."/>
            <person name="Kyrpides N."/>
            <person name="Mavromatis K."/>
            <person name="Markowitz V."/>
            <person name="Palaniappan K."/>
            <person name="Ivanova N."/>
            <person name="Schaumberg A."/>
            <person name="Pati A."/>
            <person name="Liolios K."/>
            <person name="Nordberg H.P."/>
            <person name="Cantor M.N."/>
            <person name="Hua S.X."/>
            <person name="Woyke T."/>
        </authorList>
    </citation>
    <scope>NUCLEOTIDE SEQUENCE [LARGE SCALE GENOMIC DNA]</scope>
    <source>
        <strain evidence="2 3">XH-48</strain>
    </source>
</reference>
<proteinExistence type="predicted"/>
<evidence type="ECO:0000313" key="3">
    <source>
        <dbReference type="Proteomes" id="UP000019024"/>
    </source>
</evidence>
<keyword evidence="3" id="KW-1185">Reference proteome</keyword>
<evidence type="ECO:0000256" key="1">
    <source>
        <dbReference type="SAM" id="MobiDB-lite"/>
    </source>
</evidence>
<dbReference type="KEGG" id="hlr:HALLA_06285"/>
<organism evidence="2 3">
    <name type="scientific">Halostagnicola larsenii XH-48</name>
    <dbReference type="NCBI Taxonomy" id="797299"/>
    <lineage>
        <taxon>Archaea</taxon>
        <taxon>Methanobacteriati</taxon>
        <taxon>Methanobacteriota</taxon>
        <taxon>Stenosarchaea group</taxon>
        <taxon>Halobacteria</taxon>
        <taxon>Halobacteriales</taxon>
        <taxon>Natrialbaceae</taxon>
        <taxon>Halostagnicola</taxon>
    </lineage>
</organism>
<dbReference type="HOGENOM" id="CLU_3401527_0_0_2"/>